<keyword evidence="3" id="KW-1185">Reference proteome</keyword>
<evidence type="ECO:0000313" key="3">
    <source>
        <dbReference type="Proteomes" id="UP000800093"/>
    </source>
</evidence>
<evidence type="ECO:0000313" key="2">
    <source>
        <dbReference type="EMBL" id="KAF2267451.1"/>
    </source>
</evidence>
<accession>A0A9P4KEY0</accession>
<organism evidence="2 3">
    <name type="scientific">Lojkania enalia</name>
    <dbReference type="NCBI Taxonomy" id="147567"/>
    <lineage>
        <taxon>Eukaryota</taxon>
        <taxon>Fungi</taxon>
        <taxon>Dikarya</taxon>
        <taxon>Ascomycota</taxon>
        <taxon>Pezizomycotina</taxon>
        <taxon>Dothideomycetes</taxon>
        <taxon>Pleosporomycetidae</taxon>
        <taxon>Pleosporales</taxon>
        <taxon>Pleosporales incertae sedis</taxon>
        <taxon>Lojkania</taxon>
    </lineage>
</organism>
<dbReference type="EMBL" id="ML986591">
    <property type="protein sequence ID" value="KAF2267451.1"/>
    <property type="molecule type" value="Genomic_DNA"/>
</dbReference>
<dbReference type="AlphaFoldDB" id="A0A9P4KEY0"/>
<sequence length="346" mass="38745">MTDQSNALYAEAITMSPINSHGPEHSLEEGQGKGNTQSNQRDRDSGVFLSDSEAEPTPSKQSSVPSKHGSSPSKSSTTSTSASTETGSTPRRLRRPAELDLSNPTSSTDRPKSELELRFDQIRNSSSQNRATLKSPTQLLKDRLNLSPKKEKEERVRVFTPPRPMLNGCILPPPQAQLTPFSGSSVCARTEKTTRPAWWCKVDRVVIFDGVDESLDGEGNEMFMTRSSKGLSIARRKGDLETVVIPMDCEHCREMLNRDEWKYDVRVCKRGVCWECLERCRWEMEEERRRTEAGEALEERRVRADSLLEDDSIINEELCAKVGIETGERSPIEAVGGIEERLESGL</sequence>
<comment type="caution">
    <text evidence="2">The sequence shown here is derived from an EMBL/GenBank/DDBJ whole genome shotgun (WGS) entry which is preliminary data.</text>
</comment>
<protein>
    <submittedName>
        <fullName evidence="2">Uncharacterized protein</fullName>
    </submittedName>
</protein>
<feature type="compositionally biased region" description="Low complexity" evidence="1">
    <location>
        <begin position="59"/>
        <end position="90"/>
    </location>
</feature>
<gene>
    <name evidence="2" type="ORF">CC78DRAFT_541691</name>
</gene>
<reference evidence="3" key="1">
    <citation type="journal article" date="2020" name="Stud. Mycol.">
        <title>101 Dothideomycetes genomes: A test case for predicting lifestyles and emergence of pathogens.</title>
        <authorList>
            <person name="Haridas S."/>
            <person name="Albert R."/>
            <person name="Binder M."/>
            <person name="Bloem J."/>
            <person name="LaButti K."/>
            <person name="Salamov A."/>
            <person name="Andreopoulos B."/>
            <person name="Baker S."/>
            <person name="Barry K."/>
            <person name="Bills G."/>
            <person name="Bluhm B."/>
            <person name="Cannon C."/>
            <person name="Castanera R."/>
            <person name="Culley D."/>
            <person name="Daum C."/>
            <person name="Ezra D."/>
            <person name="Gonzalez J."/>
            <person name="Henrissat B."/>
            <person name="Kuo A."/>
            <person name="Liang C."/>
            <person name="Lipzen A."/>
            <person name="Lutzoni F."/>
            <person name="Magnuson J."/>
            <person name="Mondo S."/>
            <person name="Nolan M."/>
            <person name="Ohm R."/>
            <person name="Pangilinan J."/>
            <person name="Park H.-J."/>
            <person name="Ramirez L."/>
            <person name="Alfaro M."/>
            <person name="Sun H."/>
            <person name="Tritt A."/>
            <person name="Yoshinaga Y."/>
            <person name="Zwiers L.-H."/>
            <person name="Turgeon B."/>
            <person name="Goodwin S."/>
            <person name="Spatafora J."/>
            <person name="Crous P."/>
            <person name="Grigoriev I."/>
        </authorList>
    </citation>
    <scope>NUCLEOTIDE SEQUENCE [LARGE SCALE GENOMIC DNA]</scope>
    <source>
        <strain evidence="3">CBS 304.66</strain>
    </source>
</reference>
<feature type="compositionally biased region" description="Basic and acidic residues" evidence="1">
    <location>
        <begin position="22"/>
        <end position="31"/>
    </location>
</feature>
<dbReference type="OrthoDB" id="3944493at2759"/>
<feature type="region of interest" description="Disordered" evidence="1">
    <location>
        <begin position="1"/>
        <end position="115"/>
    </location>
</feature>
<name>A0A9P4KEY0_9PLEO</name>
<evidence type="ECO:0000256" key="1">
    <source>
        <dbReference type="SAM" id="MobiDB-lite"/>
    </source>
</evidence>
<dbReference type="Proteomes" id="UP000800093">
    <property type="component" value="Unassembled WGS sequence"/>
</dbReference>
<proteinExistence type="predicted"/>